<protein>
    <submittedName>
        <fullName evidence="1">Uncharacterized protein</fullName>
    </submittedName>
</protein>
<dbReference type="Gene3D" id="2.60.120.1110">
    <property type="match status" value="1"/>
</dbReference>
<evidence type="ECO:0000313" key="1">
    <source>
        <dbReference type="EMBL" id="KKK50679.1"/>
    </source>
</evidence>
<organism evidence="1">
    <name type="scientific">marine sediment metagenome</name>
    <dbReference type="NCBI Taxonomy" id="412755"/>
    <lineage>
        <taxon>unclassified sequences</taxon>
        <taxon>metagenomes</taxon>
        <taxon>ecological metagenomes</taxon>
    </lineage>
</organism>
<reference evidence="1" key="1">
    <citation type="journal article" date="2015" name="Nature">
        <title>Complex archaea that bridge the gap between prokaryotes and eukaryotes.</title>
        <authorList>
            <person name="Spang A."/>
            <person name="Saw J.H."/>
            <person name="Jorgensen S.L."/>
            <person name="Zaremba-Niedzwiedzka K."/>
            <person name="Martijn J."/>
            <person name="Lind A.E."/>
            <person name="van Eijk R."/>
            <person name="Schleper C."/>
            <person name="Guy L."/>
            <person name="Ettema T.J."/>
        </authorList>
    </citation>
    <scope>NUCLEOTIDE SEQUENCE</scope>
</reference>
<proteinExistence type="predicted"/>
<sequence length="159" mass="17062">KIMSMYDKGFEFSNGQALSTLNSTGVVSANVWDLENKSSGVAMGQTDFMVFGWINMIILSTTNSTGKNFRITLLSSSTAALTGTIIYLAGLELMIPQIVAGNKFSFGVCLHKCEQYLGIWYKAATSLTGATSVDCWFADGPITSPSDVGNQKKPNTSFA</sequence>
<gene>
    <name evidence="1" type="ORF">LCGC14_3122600</name>
</gene>
<dbReference type="EMBL" id="LAZR01067896">
    <property type="protein sequence ID" value="KKK50679.1"/>
    <property type="molecule type" value="Genomic_DNA"/>
</dbReference>
<feature type="non-terminal residue" evidence="1">
    <location>
        <position position="1"/>
    </location>
</feature>
<name>A0A0F8Y997_9ZZZZ</name>
<dbReference type="AlphaFoldDB" id="A0A0F8Y997"/>
<accession>A0A0F8Y997</accession>
<comment type="caution">
    <text evidence="1">The sequence shown here is derived from an EMBL/GenBank/DDBJ whole genome shotgun (WGS) entry which is preliminary data.</text>
</comment>